<evidence type="ECO:0000256" key="2">
    <source>
        <dbReference type="SAM" id="Phobius"/>
    </source>
</evidence>
<comment type="caution">
    <text evidence="4">The sequence shown here is derived from an EMBL/GenBank/DDBJ whole genome shotgun (WGS) entry which is preliminary data.</text>
</comment>
<feature type="transmembrane region" description="Helical" evidence="2">
    <location>
        <begin position="458"/>
        <end position="480"/>
    </location>
</feature>
<keyword evidence="2" id="KW-0472">Membrane</keyword>
<reference evidence="4" key="1">
    <citation type="submission" date="2020-05" db="EMBL/GenBank/DDBJ databases">
        <title>WGS assembly of Panicum virgatum.</title>
        <authorList>
            <person name="Lovell J.T."/>
            <person name="Jenkins J."/>
            <person name="Shu S."/>
            <person name="Juenger T.E."/>
            <person name="Schmutz J."/>
        </authorList>
    </citation>
    <scope>NUCLEOTIDE SEQUENCE</scope>
    <source>
        <strain evidence="4">AP13</strain>
    </source>
</reference>
<dbReference type="Pfam" id="PF04578">
    <property type="entry name" value="DUF594"/>
    <property type="match status" value="1"/>
</dbReference>
<feature type="compositionally biased region" description="Basic and acidic residues" evidence="1">
    <location>
        <begin position="807"/>
        <end position="819"/>
    </location>
</feature>
<dbReference type="OrthoDB" id="635900at2759"/>
<evidence type="ECO:0000313" key="5">
    <source>
        <dbReference type="Proteomes" id="UP000823388"/>
    </source>
</evidence>
<feature type="transmembrane region" description="Helical" evidence="2">
    <location>
        <begin position="369"/>
        <end position="393"/>
    </location>
</feature>
<gene>
    <name evidence="4" type="ORF">PVAP13_4KG018038</name>
</gene>
<dbReference type="Pfam" id="PF13968">
    <property type="entry name" value="DUF4220"/>
    <property type="match status" value="1"/>
</dbReference>
<protein>
    <recommendedName>
        <fullName evidence="3">DUF4220 domain-containing protein</fullName>
    </recommendedName>
</protein>
<feature type="transmembrane region" description="Helical" evidence="2">
    <location>
        <begin position="30"/>
        <end position="53"/>
    </location>
</feature>
<dbReference type="Proteomes" id="UP000823388">
    <property type="component" value="Chromosome 4K"/>
</dbReference>
<feature type="transmembrane region" description="Helical" evidence="2">
    <location>
        <begin position="65"/>
        <end position="84"/>
    </location>
</feature>
<dbReference type="AlphaFoldDB" id="A0A8T0TFN0"/>
<accession>A0A8T0TFN0</accession>
<keyword evidence="2" id="KW-0812">Transmembrane</keyword>
<feature type="region of interest" description="Disordered" evidence="1">
    <location>
        <begin position="800"/>
        <end position="819"/>
    </location>
</feature>
<dbReference type="EMBL" id="CM029043">
    <property type="protein sequence ID" value="KAG2609037.1"/>
    <property type="molecule type" value="Genomic_DNA"/>
</dbReference>
<keyword evidence="2" id="KW-1133">Transmembrane helix</keyword>
<evidence type="ECO:0000259" key="3">
    <source>
        <dbReference type="Pfam" id="PF13968"/>
    </source>
</evidence>
<feature type="transmembrane region" description="Helical" evidence="2">
    <location>
        <begin position="432"/>
        <end position="452"/>
    </location>
</feature>
<sequence>MLFHNPCPQNSFSYIRDLTSSYTDKRNDSAMVSASVIMFALTGLFFNLNLFSGVSDVSAIVHPKVRLFLSSALSLFLPVMSYLFSEAKNAGFSSSPTPTPLTTTDLSLRAVLILAWMLLVELLRKKVDVIHMHSYSGTVQRAARVIWLGNLVFFNIRAISRKVVFSVLWIICATKLVQRIAFTEAGKRSYAHGKNARVISSYMAQMLVEHCRLSSARDVEQQQGGDELLKRCKYIVMGEEELVEEPTADGYKLKKVTSDSDSSSSIVTVGKVWEFADEHKLFNSSDKNDQLKRICLSFALFKLLRRKIEHPQGMTGKEACDCRDLILRGLYNNGGRSRAEALFQVMNDEVTFLSEYYHSVVPVVLASPFFLFVNYFLLHIVVIMLCLMTIVICGNGDVSSAFHSISADSNLLRSNVGDLVICLASRAAFSTAAFFSIVDLSITLLLFLIFFYEEIWELLVFLLSNWFMVSLLYNHILAANKPQRRGGGRRTFSRALRIVMWLRSKMSHANISFKQFSVLSLGWPLDLLPLFPIPYVVVQTRLVPNTLKQSILDYLVEHDDGRGGRPLTNGKSALRRNSLFHRLSWACKSDSAAEVILTWHIATSILEAKCAPQHRTATATASNKEEAAAAAALMMMSRVAIRLSKYCAYLVAFHPEILPDDNQEKAELVFEAMYKELKSMLGCREYYLSSQCARIDKILETASSWERDDQETTAGGGGGGHQIVRNGAKLGRSLMAEASSSNDPRAAWKVVADVWTEIVMYVAPSGDQDRFKKGHEDLLAQGGEFISVLWALSTHIGMSRPPADKSAAGEEHPEEALEE</sequence>
<evidence type="ECO:0000313" key="4">
    <source>
        <dbReference type="EMBL" id="KAG2609037.1"/>
    </source>
</evidence>
<keyword evidence="5" id="KW-1185">Reference proteome</keyword>
<feature type="domain" description="DUF4220" evidence="3">
    <location>
        <begin position="139"/>
        <end position="498"/>
    </location>
</feature>
<evidence type="ECO:0000256" key="1">
    <source>
        <dbReference type="SAM" id="MobiDB-lite"/>
    </source>
</evidence>
<dbReference type="PANTHER" id="PTHR31325">
    <property type="entry name" value="OS01G0798800 PROTEIN-RELATED"/>
    <property type="match status" value="1"/>
</dbReference>
<dbReference type="InterPro" id="IPR007658">
    <property type="entry name" value="DUF594"/>
</dbReference>
<dbReference type="InterPro" id="IPR025315">
    <property type="entry name" value="DUF4220"/>
</dbReference>
<name>A0A8T0TFN0_PANVG</name>
<organism evidence="4 5">
    <name type="scientific">Panicum virgatum</name>
    <name type="common">Blackwell switchgrass</name>
    <dbReference type="NCBI Taxonomy" id="38727"/>
    <lineage>
        <taxon>Eukaryota</taxon>
        <taxon>Viridiplantae</taxon>
        <taxon>Streptophyta</taxon>
        <taxon>Embryophyta</taxon>
        <taxon>Tracheophyta</taxon>
        <taxon>Spermatophyta</taxon>
        <taxon>Magnoliopsida</taxon>
        <taxon>Liliopsida</taxon>
        <taxon>Poales</taxon>
        <taxon>Poaceae</taxon>
        <taxon>PACMAD clade</taxon>
        <taxon>Panicoideae</taxon>
        <taxon>Panicodae</taxon>
        <taxon>Paniceae</taxon>
        <taxon>Panicinae</taxon>
        <taxon>Panicum</taxon>
        <taxon>Panicum sect. Hiantes</taxon>
    </lineage>
</organism>
<proteinExistence type="predicted"/>
<feature type="transmembrane region" description="Helical" evidence="2">
    <location>
        <begin position="106"/>
        <end position="124"/>
    </location>
</feature>